<comment type="caution">
    <text evidence="3">The sequence shown here is derived from an EMBL/GenBank/DDBJ whole genome shotgun (WGS) entry which is preliminary data.</text>
</comment>
<evidence type="ECO:0000313" key="4">
    <source>
        <dbReference type="Proteomes" id="UP001165292"/>
    </source>
</evidence>
<organism evidence="3 4">
    <name type="scientific">Stutzerimonas nitrititolerans</name>
    <dbReference type="NCBI Taxonomy" id="2482751"/>
    <lineage>
        <taxon>Bacteria</taxon>
        <taxon>Pseudomonadati</taxon>
        <taxon>Pseudomonadota</taxon>
        <taxon>Gammaproteobacteria</taxon>
        <taxon>Pseudomonadales</taxon>
        <taxon>Pseudomonadaceae</taxon>
        <taxon>Stutzerimonas</taxon>
    </lineage>
</organism>
<keyword evidence="1" id="KW-1133">Transmembrane helix</keyword>
<feature type="transmembrane region" description="Helical" evidence="1">
    <location>
        <begin position="354"/>
        <end position="376"/>
    </location>
</feature>
<feature type="transmembrane region" description="Helical" evidence="1">
    <location>
        <begin position="42"/>
        <end position="66"/>
    </location>
</feature>
<keyword evidence="1" id="KW-0812">Transmembrane</keyword>
<feature type="transmembrane region" description="Helical" evidence="1">
    <location>
        <begin position="204"/>
        <end position="227"/>
    </location>
</feature>
<feature type="transmembrane region" description="Helical" evidence="1">
    <location>
        <begin position="151"/>
        <end position="175"/>
    </location>
</feature>
<keyword evidence="1" id="KW-0472">Membrane</keyword>
<gene>
    <name evidence="3" type="ORF">NJF43_13200</name>
</gene>
<dbReference type="EMBL" id="JAMYBS010000014">
    <property type="protein sequence ID" value="MCO7545713.1"/>
    <property type="molecule type" value="Genomic_DNA"/>
</dbReference>
<proteinExistence type="predicted"/>
<dbReference type="Proteomes" id="UP001165292">
    <property type="component" value="Unassembled WGS sequence"/>
</dbReference>
<dbReference type="AlphaFoldDB" id="A0AA42BH05"/>
<dbReference type="Pfam" id="PF13559">
    <property type="entry name" value="DUF4129"/>
    <property type="match status" value="1"/>
</dbReference>
<dbReference type="RefSeq" id="WP_253163395.1">
    <property type="nucleotide sequence ID" value="NZ_JAMYBS010000014.1"/>
</dbReference>
<dbReference type="InterPro" id="IPR025403">
    <property type="entry name" value="TgpA-like_C"/>
</dbReference>
<reference evidence="3" key="1">
    <citation type="submission" date="2022-06" db="EMBL/GenBank/DDBJ databases">
        <title>Detection of beta-lactamases in bacteria of animal origin.</title>
        <authorList>
            <person name="Mlynarcik P."/>
            <person name="Zdarska V."/>
            <person name="Chudobova H."/>
            <person name="Prochazkova P."/>
            <person name="Hricova K."/>
            <person name="Mezerova K."/>
            <person name="Bardon J."/>
            <person name="Dolejska M."/>
            <person name="Sukkar I."/>
            <person name="Kolar M."/>
        </authorList>
    </citation>
    <scope>NUCLEOTIDE SEQUENCE</scope>
    <source>
        <strain evidence="3">S 300-3</strain>
    </source>
</reference>
<feature type="transmembrane region" description="Helical" evidence="1">
    <location>
        <begin position="248"/>
        <end position="265"/>
    </location>
</feature>
<evidence type="ECO:0000313" key="3">
    <source>
        <dbReference type="EMBL" id="MCO7545713.1"/>
    </source>
</evidence>
<evidence type="ECO:0000259" key="2">
    <source>
        <dbReference type="Pfam" id="PF13559"/>
    </source>
</evidence>
<accession>A0AA42BH05</accession>
<protein>
    <submittedName>
        <fullName evidence="3">DUF4129 domain-containing protein</fullName>
    </submittedName>
</protein>
<feature type="domain" description="Protein-glutamine gamma-glutamyltransferase-like C-terminal" evidence="2">
    <location>
        <begin position="436"/>
        <end position="507"/>
    </location>
</feature>
<sequence length="516" mass="58248">MRLNEASMEIRPRSAWEALDLGCLLARRHAGLLMLSWAALTLPLFAVLSILTWQYPTLSLLLFWWLKPLYERLPLFILSHTLFGDTPTLGRSLRALPGVLRPQWLASVTWRRFSPTRSFDLPVLQLEGLSGAARRERLIVLGRRNSSAATWLTIVGMHLEGALSLGLLALLYFVIPAQLLTELSWHELLGLGGEALWLEHLTNLLYALVLVVWEPIYVASGFSLYLNRRTILEGWDIELAFRRLRTRLMPMLVPLLLGLGLLFAQPPAALLAAEPTQATTEARPEAQRLLNQSLTSQAASQRISDILDQPPFRHSETVTRWRFGDEASDNEPGWFARMLERLLQAEGLQRSLDALMTVIEVLLWAALFTGVAVVLWRHREWLQLYAGRFGRPLRKPQAPPEILFGLSVKPDSLPADVAGEVERLWSTEPRQALGLLYRALLSRLLHERQLPLRNAHTESEALQLIAALEQPALSQFASALTHHWQNLAYGHRAPPDTARSELCSAWRELFAVEPAA</sequence>
<name>A0AA42BH05_9GAMM</name>
<evidence type="ECO:0000256" key="1">
    <source>
        <dbReference type="SAM" id="Phobius"/>
    </source>
</evidence>